<dbReference type="Proteomes" id="UP000254227">
    <property type="component" value="Unassembled WGS sequence"/>
</dbReference>
<protein>
    <submittedName>
        <fullName evidence="3">Uncharacterized protein</fullName>
    </submittedName>
</protein>
<feature type="region of interest" description="Disordered" evidence="1">
    <location>
        <begin position="49"/>
        <end position="68"/>
    </location>
</feature>
<evidence type="ECO:0000313" key="5">
    <source>
        <dbReference type="Proteomes" id="UP000595107"/>
    </source>
</evidence>
<evidence type="ECO:0000313" key="4">
    <source>
        <dbReference type="Proteomes" id="UP000254227"/>
    </source>
</evidence>
<sequence length="221" mass="24676">MIGHQREVLASLGIDLWVPDFLPSQQNVATSIWRDQSATEIISEIVRPQSQPEAKSIPEPPLVQNKLPHPAPPAEIATQPIEQEVVTGLKEEIVREAIHVEAFQLQAVSLEHCALVIEATQLSVEQQQLWQNIVQALPAQKYALNWPFPLLNFQDGRGVQSYIQGFIDGVSQGKTVIALGFIPNANSIKVTQSASLQEMLDQPLLKKALWHMMRAKQQNME</sequence>
<name>A0A380U306_ACIJO</name>
<accession>A0A380U306</accession>
<dbReference type="AlphaFoldDB" id="A0A380U306"/>
<proteinExistence type="predicted"/>
<dbReference type="EMBL" id="CP065666">
    <property type="protein sequence ID" value="QPS05012.1"/>
    <property type="molecule type" value="Genomic_DNA"/>
</dbReference>
<dbReference type="Proteomes" id="UP000595107">
    <property type="component" value="Chromosome"/>
</dbReference>
<organism evidence="3 4">
    <name type="scientific">Acinetobacter johnsonii</name>
    <dbReference type="NCBI Taxonomy" id="40214"/>
    <lineage>
        <taxon>Bacteria</taxon>
        <taxon>Pseudomonadati</taxon>
        <taxon>Pseudomonadota</taxon>
        <taxon>Gammaproteobacteria</taxon>
        <taxon>Moraxellales</taxon>
        <taxon>Moraxellaceae</taxon>
        <taxon>Acinetobacter</taxon>
    </lineage>
</organism>
<gene>
    <name evidence="2" type="ORF">I6G67_06050</name>
    <name evidence="3" type="ORF">NCTC10308_01545</name>
</gene>
<dbReference type="EMBL" id="UFRV01000006">
    <property type="protein sequence ID" value="SUT94750.1"/>
    <property type="molecule type" value="Genomic_DNA"/>
</dbReference>
<evidence type="ECO:0000313" key="3">
    <source>
        <dbReference type="EMBL" id="SUT94750.1"/>
    </source>
</evidence>
<evidence type="ECO:0000313" key="2">
    <source>
        <dbReference type="EMBL" id="QPS05012.1"/>
    </source>
</evidence>
<evidence type="ECO:0000256" key="1">
    <source>
        <dbReference type="SAM" id="MobiDB-lite"/>
    </source>
</evidence>
<dbReference type="RefSeq" id="WP_004696276.1">
    <property type="nucleotide sequence ID" value="NZ_BBTB01000005.1"/>
</dbReference>
<reference evidence="2 5" key="2">
    <citation type="submission" date="2020-12" db="EMBL/GenBank/DDBJ databases">
        <title>FDA dAtabase for Regulatory Grade micrObial Sequences (FDA-ARGOS): Supporting development and validation of Infectious Disease Dx tests.</title>
        <authorList>
            <person name="Sproer C."/>
            <person name="Gronow S."/>
            <person name="Severitt S."/>
            <person name="Schroder I."/>
            <person name="Tallon L."/>
            <person name="Sadzewicz L."/>
            <person name="Zhao X."/>
            <person name="Boylan J."/>
            <person name="Ott S."/>
            <person name="Bowen H."/>
            <person name="Vavikolanu K."/>
            <person name="Mehta A."/>
            <person name="Aluvathingal J."/>
            <person name="Nadendla S."/>
            <person name="Lowell S."/>
            <person name="Myers T."/>
            <person name="Yan Y."/>
            <person name="Sichtig H."/>
        </authorList>
    </citation>
    <scope>NUCLEOTIDE SEQUENCE [LARGE SCALE GENOMIC DNA]</scope>
    <source>
        <strain evidence="2 5">FDAARGOS_910</strain>
    </source>
</reference>
<reference evidence="3 4" key="1">
    <citation type="submission" date="2018-06" db="EMBL/GenBank/DDBJ databases">
        <authorList>
            <consortium name="Pathogen Informatics"/>
            <person name="Doyle S."/>
        </authorList>
    </citation>
    <scope>NUCLEOTIDE SEQUENCE [LARGE SCALE GENOMIC DNA]</scope>
    <source>
        <strain evidence="3 4">NCTC10308</strain>
    </source>
</reference>